<dbReference type="InterPro" id="IPR009671">
    <property type="entry name" value="RraB_dom"/>
</dbReference>
<evidence type="ECO:0000259" key="1">
    <source>
        <dbReference type="Pfam" id="PF06877"/>
    </source>
</evidence>
<evidence type="ECO:0000313" key="3">
    <source>
        <dbReference type="Proteomes" id="UP001350005"/>
    </source>
</evidence>
<comment type="caution">
    <text evidence="2">The sequence shown here is derived from an EMBL/GenBank/DDBJ whole genome shotgun (WGS) entry which is preliminary data.</text>
</comment>
<keyword evidence="3" id="KW-1185">Reference proteome</keyword>
<name>A0ABU7QU20_9FLAO</name>
<dbReference type="SUPFAM" id="SSF89946">
    <property type="entry name" value="Hypothetical protein VC0424"/>
    <property type="match status" value="1"/>
</dbReference>
<dbReference type="PROSITE" id="PS51257">
    <property type="entry name" value="PROKAR_LIPOPROTEIN"/>
    <property type="match status" value="1"/>
</dbReference>
<organism evidence="2 3">
    <name type="scientific">Chryseobacterium arthrosphaerae</name>
    <dbReference type="NCBI Taxonomy" id="651561"/>
    <lineage>
        <taxon>Bacteria</taxon>
        <taxon>Pseudomonadati</taxon>
        <taxon>Bacteroidota</taxon>
        <taxon>Flavobacteriia</taxon>
        <taxon>Flavobacteriales</taxon>
        <taxon>Weeksellaceae</taxon>
        <taxon>Chryseobacterium group</taxon>
        <taxon>Chryseobacterium</taxon>
    </lineage>
</organism>
<evidence type="ECO:0000313" key="2">
    <source>
        <dbReference type="EMBL" id="MEE6126026.1"/>
    </source>
</evidence>
<sequence>MIRVLIVLFVLAISLSCDKKKDKVIVDSSSVVDYKIIESTYSDDEKAIEELDRKAVIDLYKNGIERNSKHKIEFFFISSSAENAKKLNKYLELMGYTAGYRQMHDKKDFAVIGYTKPVSINEEAVVGWAKEMSKIAEKNSSVFDGWQIAVK</sequence>
<accession>A0ABU7QU20</accession>
<dbReference type="Proteomes" id="UP001350005">
    <property type="component" value="Unassembled WGS sequence"/>
</dbReference>
<dbReference type="InterPro" id="IPR036701">
    <property type="entry name" value="RraB-like_sf"/>
</dbReference>
<dbReference type="EMBL" id="JAZGJU010000002">
    <property type="protein sequence ID" value="MEE6126026.1"/>
    <property type="molecule type" value="Genomic_DNA"/>
</dbReference>
<reference evidence="2 3" key="1">
    <citation type="submission" date="2024-01" db="EMBL/GenBank/DDBJ databases">
        <title>Whole genome of Chryseobacterium arthrosphaerae NNCa 2741.</title>
        <authorList>
            <person name="Boriskina E.V."/>
            <person name="Gordinskaya N.A."/>
            <person name="Kropotov V.S."/>
            <person name="Alekseeva A.E."/>
            <person name="Makhova M.A."/>
            <person name="Kryazhev D.V."/>
            <person name="Shkurkina I.S."/>
        </authorList>
    </citation>
    <scope>NUCLEOTIDE SEQUENCE [LARGE SCALE GENOMIC DNA]</scope>
    <source>
        <strain evidence="2 3">NNCa 2741</strain>
    </source>
</reference>
<feature type="domain" description="Regulator of ribonuclease activity B" evidence="1">
    <location>
        <begin position="51"/>
        <end position="146"/>
    </location>
</feature>
<proteinExistence type="predicted"/>
<dbReference type="Pfam" id="PF06877">
    <property type="entry name" value="RraB"/>
    <property type="match status" value="1"/>
</dbReference>
<gene>
    <name evidence="2" type="ORF">V2E39_01355</name>
</gene>
<protein>
    <submittedName>
        <fullName evidence="2">Ribonuclease E inhibitor RraB</fullName>
    </submittedName>
</protein>
<dbReference type="Gene3D" id="3.30.70.970">
    <property type="entry name" value="RraB-like"/>
    <property type="match status" value="1"/>
</dbReference>
<dbReference type="RefSeq" id="WP_120230681.1">
    <property type="nucleotide sequence ID" value="NZ_JAZGJU010000002.1"/>
</dbReference>